<feature type="region of interest" description="Disordered" evidence="1">
    <location>
        <begin position="118"/>
        <end position="180"/>
    </location>
</feature>
<accession>A0A199UR55</accession>
<evidence type="ECO:0000256" key="1">
    <source>
        <dbReference type="SAM" id="MobiDB-lite"/>
    </source>
</evidence>
<reference evidence="2 3" key="1">
    <citation type="journal article" date="2016" name="DNA Res.">
        <title>The draft genome of MD-2 pineapple using hybrid error correction of long reads.</title>
        <authorList>
            <person name="Redwan R.M."/>
            <person name="Saidin A."/>
            <person name="Kumar S.V."/>
        </authorList>
    </citation>
    <scope>NUCLEOTIDE SEQUENCE [LARGE SCALE GENOMIC DNA]</scope>
    <source>
        <strain evidence="3">cv. MD2</strain>
        <tissue evidence="2">Leaf</tissue>
    </source>
</reference>
<name>A0A199UR55_ANACO</name>
<protein>
    <submittedName>
        <fullName evidence="2">Uncharacterized protein</fullName>
    </submittedName>
</protein>
<feature type="region of interest" description="Disordered" evidence="1">
    <location>
        <begin position="1"/>
        <end position="54"/>
    </location>
</feature>
<sequence>MSEKIEGENTGGKESDAINLPDNKDVENSGKADLPIKSDTDDTEKKNTDNISSETQVEASNWILVLGFRRQLFSSSSEHDNAITSCRSSLKAISEESPAIQLATRHCFILEDPPGDMKSKIASKGAECQKDEDQTLSLNGTDKLKDSKEQSEENALSLEKKMDPSALTKGELKLPDEKYW</sequence>
<evidence type="ECO:0000313" key="3">
    <source>
        <dbReference type="Proteomes" id="UP000092600"/>
    </source>
</evidence>
<proteinExistence type="predicted"/>
<dbReference type="Proteomes" id="UP000092600">
    <property type="component" value="Unassembled WGS sequence"/>
</dbReference>
<comment type="caution">
    <text evidence="2">The sequence shown here is derived from an EMBL/GenBank/DDBJ whole genome shotgun (WGS) entry which is preliminary data.</text>
</comment>
<dbReference type="AlphaFoldDB" id="A0A199UR55"/>
<feature type="compositionally biased region" description="Basic and acidic residues" evidence="1">
    <location>
        <begin position="1"/>
        <end position="48"/>
    </location>
</feature>
<dbReference type="EMBL" id="LSRQ01005696">
    <property type="protein sequence ID" value="OAY67105.1"/>
    <property type="molecule type" value="Genomic_DNA"/>
</dbReference>
<evidence type="ECO:0000313" key="2">
    <source>
        <dbReference type="EMBL" id="OAY67105.1"/>
    </source>
</evidence>
<organism evidence="2 3">
    <name type="scientific">Ananas comosus</name>
    <name type="common">Pineapple</name>
    <name type="synonym">Ananas ananas</name>
    <dbReference type="NCBI Taxonomy" id="4615"/>
    <lineage>
        <taxon>Eukaryota</taxon>
        <taxon>Viridiplantae</taxon>
        <taxon>Streptophyta</taxon>
        <taxon>Embryophyta</taxon>
        <taxon>Tracheophyta</taxon>
        <taxon>Spermatophyta</taxon>
        <taxon>Magnoliopsida</taxon>
        <taxon>Liliopsida</taxon>
        <taxon>Poales</taxon>
        <taxon>Bromeliaceae</taxon>
        <taxon>Bromelioideae</taxon>
        <taxon>Ananas</taxon>
    </lineage>
</organism>
<feature type="compositionally biased region" description="Basic and acidic residues" evidence="1">
    <location>
        <begin position="142"/>
        <end position="151"/>
    </location>
</feature>
<feature type="compositionally biased region" description="Basic and acidic residues" evidence="1">
    <location>
        <begin position="170"/>
        <end position="180"/>
    </location>
</feature>
<dbReference type="STRING" id="4615.A0A199UR55"/>
<gene>
    <name evidence="2" type="ORF">ACMD2_25813</name>
</gene>